<dbReference type="KEGG" id="nall:PP769_08220"/>
<gene>
    <name evidence="3" type="ORF">PP769_08220</name>
</gene>
<evidence type="ECO:0000313" key="4">
    <source>
        <dbReference type="Proteomes" id="UP001302719"/>
    </source>
</evidence>
<dbReference type="Gene3D" id="3.40.50.300">
    <property type="entry name" value="P-loop containing nucleotide triphosphate hydrolases"/>
    <property type="match status" value="1"/>
</dbReference>
<dbReference type="RefSeq" id="WP_312646552.1">
    <property type="nucleotide sequence ID" value="NZ_CP116967.1"/>
</dbReference>
<accession>A0AA96GLG1</accession>
<dbReference type="PANTHER" id="PTHR10039:SF15">
    <property type="entry name" value="NACHT DOMAIN-CONTAINING PROTEIN"/>
    <property type="match status" value="1"/>
</dbReference>
<evidence type="ECO:0000259" key="2">
    <source>
        <dbReference type="Pfam" id="PF24883"/>
    </source>
</evidence>
<dbReference type="InterPro" id="IPR056884">
    <property type="entry name" value="NPHP3-like_N"/>
</dbReference>
<sequence length="1412" mass="158095">MKRTPEYVVDRPRVFEEIDEWLSSSVGKRVFLIEGLPGSGKSVLAKILAGQVSPIYSKENALRPQGNNCTLDAAYFCNANDGASINPHHFVESISEQLAACSSFKEALLHQVQQRREISINVSQQIRELHGVATGVEITLGDISPEDGFLYGIQKPLAEAARANNSKTWLIMIDALDEATLYRGNVSILDLLARMEGLPGQVRFIVTTRPIDAIKCRLAVGDTRLYTLNKEYPKKDRDKEITYLFLKQLNNSQDVVKRLTKDLSPEDFAREVATRADGNFLYVTYMLPMLRQSDGEINLQSLTSLPNTLPELYQAFLRRIFSDLQEWDTQYKPILGPLAISQEALNEKQLASIAGTSESAIRVRLARIRELLDTNEHQPRTSQTWGIYHRSFADFLLDKDISDVFWCEENEQHQRIIAYCKGSNPKWAAVDWSRVDDYVLDFLIHHLFEAYSSIDDELTGLLNSGFLPSKLKRRDIIAILDDLRIALNGSKVLASPTLLMELAWLFVGFRDRLAQQIAPSLIPIYVKLGQVDRARVLSTELDKSSDTFSEEAVEAQKQMALALAEQDRVSEAMEIVSSFKDKWEKWHLADAVVGRVALENPRLAAELLEGIPTDVTLSADTCAALARHDDCLAIAIERARKSGPQIEAIALQLASRDLEKARQLIETMDSYDEDIGGVRFTRDRHSVLGKLACLIAESDPAVGWGLVQNIEAAHDLCCTRILIAAPLARSGAPQLYDCLDSLEHKPPLGALAVANALVFTPIGEIHEITAGIDLKREDLSSFADVLIDVISRLELTRLAKNSIAQKILLDLALEMAKVYRDGDTFRNQESAAEFIARWLATLDIAQALEFLEWVKKHRTRDASFAGHGFVAGVASYGVNSILENFQGRPWLADHHSYVAALQVLASQSFIQALRLIDFCESRYHSTRLLLIGQLSEHLSSKHTSELKQLLDRIPRYTETANFCVAYGAVNNVLGADLQDKGSADDQCAQKTLACLDIDQETAELHANSLEDPIRRSKYLLEIAKRVGEDKQLVLLNQVVCQLVAMSELNHRSIRDPYFGLIRTSSLIDTVLLESQGLDPELLLQLARRSDIDLERLSTVMKVWWQTMPQKDAGRLVNHLLDYEFLEAKKGHQLRVLLAAFLVVGSDNIPIVEKEIASKDEYLAAEVSRFWRARIVPEQVIRELGCNSESDDFFREYLLRDALKIIAKKDPERAMVLWKETLSTEDSPSSQEAIVFILQAFLAVSVARAIEAAHEAFPSEGNLRKEYRLAKALKVVACTVARISWYEALNVVRLIGDKIIKGIALEEVIENCLSYTVDDGPEKASSLVEAADALEDESCRKNAFEALLTHGRKQNLWSNANIAYLISSLAIGSRMTFLKLIGLLVAFLRDVRPTTRVEELDAVAKQVREILAT</sequence>
<keyword evidence="1" id="KW-0677">Repeat</keyword>
<dbReference type="PANTHER" id="PTHR10039">
    <property type="entry name" value="AMELOGENIN"/>
    <property type="match status" value="1"/>
</dbReference>
<feature type="domain" description="Nephrocystin 3-like N-terminal" evidence="2">
    <location>
        <begin position="16"/>
        <end position="121"/>
    </location>
</feature>
<dbReference type="Proteomes" id="UP001302719">
    <property type="component" value="Chromosome"/>
</dbReference>
<reference evidence="3 4" key="1">
    <citation type="submission" date="2023-01" db="EMBL/GenBank/DDBJ databases">
        <title>Cultivation and genomic characterization of new, ubiquitous marine nitrite-oxidizing bacteria from the Nitrospirales.</title>
        <authorList>
            <person name="Mueller A.J."/>
            <person name="Daebeler A."/>
            <person name="Herbold C.W."/>
            <person name="Kirkegaard R.H."/>
            <person name="Daims H."/>
        </authorList>
    </citation>
    <scope>NUCLEOTIDE SEQUENCE [LARGE SCALE GENOMIC DNA]</scope>
    <source>
        <strain evidence="3 4">VA</strain>
    </source>
</reference>
<protein>
    <recommendedName>
        <fullName evidence="2">Nephrocystin 3-like N-terminal domain-containing protein</fullName>
    </recommendedName>
</protein>
<evidence type="ECO:0000313" key="3">
    <source>
        <dbReference type="EMBL" id="WNM59726.1"/>
    </source>
</evidence>
<dbReference type="InterPro" id="IPR027417">
    <property type="entry name" value="P-loop_NTPase"/>
</dbReference>
<dbReference type="EMBL" id="CP116967">
    <property type="protein sequence ID" value="WNM59726.1"/>
    <property type="molecule type" value="Genomic_DNA"/>
</dbReference>
<dbReference type="Pfam" id="PF24883">
    <property type="entry name" value="NPHP3_N"/>
    <property type="match status" value="1"/>
</dbReference>
<evidence type="ECO:0000256" key="1">
    <source>
        <dbReference type="ARBA" id="ARBA00022737"/>
    </source>
</evidence>
<proteinExistence type="predicted"/>
<organism evidence="3 4">
    <name type="scientific">Candidatus Nitrospira allomarina</name>
    <dbReference type="NCBI Taxonomy" id="3020900"/>
    <lineage>
        <taxon>Bacteria</taxon>
        <taxon>Pseudomonadati</taxon>
        <taxon>Nitrospirota</taxon>
        <taxon>Nitrospiria</taxon>
        <taxon>Nitrospirales</taxon>
        <taxon>Nitrospiraceae</taxon>
        <taxon>Nitrospira</taxon>
    </lineage>
</organism>
<name>A0AA96GLG1_9BACT</name>
<dbReference type="SUPFAM" id="SSF52540">
    <property type="entry name" value="P-loop containing nucleoside triphosphate hydrolases"/>
    <property type="match status" value="1"/>
</dbReference>
<keyword evidence="4" id="KW-1185">Reference proteome</keyword>